<sequence length="319" mass="35335">MLNKLHKRHLGVTKCCALAHTSVWWPNISPQIEYMVNKCSTCATLRPPMKEPLLPFSFHEHPLSRVAVDLFDLLGKTCLLLFDYHFRWQKLRLLDRITGSSTSNITRLRSVFATHGIPDIAVSASVFHLPRVQRQCSTCPGYSVSVPPAPGTASVFHLPRVQRQCSTCPGYSVSVPPAPGTALRHHLPRVQRQCSTCPGYSVSVPPEAPPVPGTASVFHLRHHLPRVQRQCSTCPGYSVLRHHLPRVQRQCSTCPGYSVSVPPAPGTASVFHLPRVQRQCSTCPGYSVSVPPEAPPAPGTASVFHLRHHLYRVQQDRSK</sequence>
<dbReference type="Pfam" id="PF17921">
    <property type="entry name" value="Integrase_H2C2"/>
    <property type="match status" value="1"/>
</dbReference>
<evidence type="ECO:0000313" key="2">
    <source>
        <dbReference type="EMBL" id="RUS81298.1"/>
    </source>
</evidence>
<dbReference type="PANTHER" id="PTHR37984:SF9">
    <property type="entry name" value="INTEGRASE CATALYTIC DOMAIN-CONTAINING PROTEIN"/>
    <property type="match status" value="1"/>
</dbReference>
<dbReference type="InterPro" id="IPR041588">
    <property type="entry name" value="Integrase_H2C2"/>
</dbReference>
<dbReference type="STRING" id="188477.A0A3S1C2R7"/>
<evidence type="ECO:0000259" key="1">
    <source>
        <dbReference type="Pfam" id="PF17921"/>
    </source>
</evidence>
<name>A0A3S1C2R7_ELYCH</name>
<accession>A0A3S1C2R7</accession>
<dbReference type="InterPro" id="IPR050951">
    <property type="entry name" value="Retrovirus_Pol_polyprotein"/>
</dbReference>
<evidence type="ECO:0000313" key="3">
    <source>
        <dbReference type="Proteomes" id="UP000271974"/>
    </source>
</evidence>
<comment type="caution">
    <text evidence="2">The sequence shown here is derived from an EMBL/GenBank/DDBJ whole genome shotgun (WGS) entry which is preliminary data.</text>
</comment>
<protein>
    <recommendedName>
        <fullName evidence="1">Integrase zinc-binding domain-containing protein</fullName>
    </recommendedName>
</protein>
<dbReference type="Gene3D" id="1.10.340.70">
    <property type="match status" value="1"/>
</dbReference>
<dbReference type="AlphaFoldDB" id="A0A3S1C2R7"/>
<feature type="domain" description="Integrase zinc-binding" evidence="1">
    <location>
        <begin position="2"/>
        <end position="46"/>
    </location>
</feature>
<proteinExistence type="predicted"/>
<dbReference type="Proteomes" id="UP000271974">
    <property type="component" value="Unassembled WGS sequence"/>
</dbReference>
<organism evidence="2 3">
    <name type="scientific">Elysia chlorotica</name>
    <name type="common">Eastern emerald elysia</name>
    <name type="synonym">Sea slug</name>
    <dbReference type="NCBI Taxonomy" id="188477"/>
    <lineage>
        <taxon>Eukaryota</taxon>
        <taxon>Metazoa</taxon>
        <taxon>Spiralia</taxon>
        <taxon>Lophotrochozoa</taxon>
        <taxon>Mollusca</taxon>
        <taxon>Gastropoda</taxon>
        <taxon>Heterobranchia</taxon>
        <taxon>Euthyneura</taxon>
        <taxon>Panpulmonata</taxon>
        <taxon>Sacoglossa</taxon>
        <taxon>Placobranchoidea</taxon>
        <taxon>Plakobranchidae</taxon>
        <taxon>Elysia</taxon>
    </lineage>
</organism>
<gene>
    <name evidence="2" type="ORF">EGW08_010940</name>
</gene>
<keyword evidence="3" id="KW-1185">Reference proteome</keyword>
<dbReference type="EMBL" id="RQTK01000345">
    <property type="protein sequence ID" value="RUS81298.1"/>
    <property type="molecule type" value="Genomic_DNA"/>
</dbReference>
<reference evidence="2 3" key="1">
    <citation type="submission" date="2019-01" db="EMBL/GenBank/DDBJ databases">
        <title>A draft genome assembly of the solar-powered sea slug Elysia chlorotica.</title>
        <authorList>
            <person name="Cai H."/>
            <person name="Li Q."/>
            <person name="Fang X."/>
            <person name="Li J."/>
            <person name="Curtis N.E."/>
            <person name="Altenburger A."/>
            <person name="Shibata T."/>
            <person name="Feng M."/>
            <person name="Maeda T."/>
            <person name="Schwartz J.A."/>
            <person name="Shigenobu S."/>
            <person name="Lundholm N."/>
            <person name="Nishiyama T."/>
            <person name="Yang H."/>
            <person name="Hasebe M."/>
            <person name="Li S."/>
            <person name="Pierce S.K."/>
            <person name="Wang J."/>
        </authorList>
    </citation>
    <scope>NUCLEOTIDE SEQUENCE [LARGE SCALE GENOMIC DNA]</scope>
    <source>
        <strain evidence="2">EC2010</strain>
        <tissue evidence="2">Whole organism of an adult</tissue>
    </source>
</reference>
<dbReference type="PANTHER" id="PTHR37984">
    <property type="entry name" value="PROTEIN CBG26694"/>
    <property type="match status" value="1"/>
</dbReference>
<dbReference type="OrthoDB" id="444601at2759"/>